<gene>
    <name evidence="1" type="ORF">S03H2_48343</name>
</gene>
<organism evidence="1">
    <name type="scientific">marine sediment metagenome</name>
    <dbReference type="NCBI Taxonomy" id="412755"/>
    <lineage>
        <taxon>unclassified sequences</taxon>
        <taxon>metagenomes</taxon>
        <taxon>ecological metagenomes</taxon>
    </lineage>
</organism>
<dbReference type="AlphaFoldDB" id="X1I386"/>
<evidence type="ECO:0000313" key="1">
    <source>
        <dbReference type="EMBL" id="GAH63780.1"/>
    </source>
</evidence>
<accession>X1I386</accession>
<reference evidence="1" key="1">
    <citation type="journal article" date="2014" name="Front. Microbiol.">
        <title>High frequency of phylogenetically diverse reductive dehalogenase-homologous genes in deep subseafloor sedimentary metagenomes.</title>
        <authorList>
            <person name="Kawai M."/>
            <person name="Futagami T."/>
            <person name="Toyoda A."/>
            <person name="Takaki Y."/>
            <person name="Nishi S."/>
            <person name="Hori S."/>
            <person name="Arai W."/>
            <person name="Tsubouchi T."/>
            <person name="Morono Y."/>
            <person name="Uchiyama I."/>
            <person name="Ito T."/>
            <person name="Fujiyama A."/>
            <person name="Inagaki F."/>
            <person name="Takami H."/>
        </authorList>
    </citation>
    <scope>NUCLEOTIDE SEQUENCE</scope>
    <source>
        <strain evidence="1">Expedition CK06-06</strain>
    </source>
</reference>
<comment type="caution">
    <text evidence="1">The sequence shown here is derived from an EMBL/GenBank/DDBJ whole genome shotgun (WGS) entry which is preliminary data.</text>
</comment>
<sequence>AKITLYVIAGSTVTSSNLPTATLRFEKNLPKRVDPESYIEACI</sequence>
<feature type="non-terminal residue" evidence="1">
    <location>
        <position position="1"/>
    </location>
</feature>
<proteinExistence type="predicted"/>
<name>X1I386_9ZZZZ</name>
<protein>
    <submittedName>
        <fullName evidence="1">Uncharacterized protein</fullName>
    </submittedName>
</protein>
<dbReference type="EMBL" id="BARU01030475">
    <property type="protein sequence ID" value="GAH63780.1"/>
    <property type="molecule type" value="Genomic_DNA"/>
</dbReference>